<evidence type="ECO:0000256" key="4">
    <source>
        <dbReference type="ARBA" id="ARBA00022989"/>
    </source>
</evidence>
<dbReference type="AlphaFoldDB" id="A0A6I6LYC4"/>
<evidence type="ECO:0000313" key="7">
    <source>
        <dbReference type="EMBL" id="QGZ31361.1"/>
    </source>
</evidence>
<feature type="transmembrane region" description="Helical" evidence="6">
    <location>
        <begin position="303"/>
        <end position="327"/>
    </location>
</feature>
<dbReference type="OrthoDB" id="9034298at2"/>
<dbReference type="EMBL" id="CP046902">
    <property type="protein sequence ID" value="QGZ31361.1"/>
    <property type="molecule type" value="Genomic_DNA"/>
</dbReference>
<proteinExistence type="predicted"/>
<feature type="transmembrane region" description="Helical" evidence="6">
    <location>
        <begin position="82"/>
        <end position="99"/>
    </location>
</feature>
<reference evidence="7 8" key="1">
    <citation type="submission" date="2019-12" db="EMBL/GenBank/DDBJ databases">
        <title>Complete genome sequence of Pseudomonas stutzeri.</title>
        <authorList>
            <person name="Lim S.R."/>
            <person name="Kim J.H."/>
        </authorList>
    </citation>
    <scope>NUCLEOTIDE SEQUENCE [LARGE SCALE GENOMIC DNA]</scope>
    <source>
        <strain evidence="7 8">PM101005</strain>
    </source>
</reference>
<feature type="transmembrane region" description="Helical" evidence="6">
    <location>
        <begin position="266"/>
        <end position="291"/>
    </location>
</feature>
<dbReference type="InterPro" id="IPR001851">
    <property type="entry name" value="ABC_transp_permease"/>
</dbReference>
<feature type="transmembrane region" description="Helical" evidence="6">
    <location>
        <begin position="105"/>
        <end position="124"/>
    </location>
</feature>
<keyword evidence="5 6" id="KW-0472">Membrane</keyword>
<comment type="subcellular location">
    <subcellularLocation>
        <location evidence="1">Cell inner membrane</location>
        <topology evidence="1">Multi-pass membrane protein</topology>
    </subcellularLocation>
</comment>
<feature type="transmembrane region" description="Helical" evidence="6">
    <location>
        <begin position="31"/>
        <end position="48"/>
    </location>
</feature>
<protein>
    <submittedName>
        <fullName evidence="7">Branched-chain amino acid ABC transporter permease</fullName>
    </submittedName>
</protein>
<dbReference type="CDD" id="cd06581">
    <property type="entry name" value="TM_PBP1_LivM_like"/>
    <property type="match status" value="1"/>
</dbReference>
<evidence type="ECO:0000256" key="5">
    <source>
        <dbReference type="ARBA" id="ARBA00023136"/>
    </source>
</evidence>
<dbReference type="Proteomes" id="UP000438983">
    <property type="component" value="Chromosome"/>
</dbReference>
<feature type="transmembrane region" description="Helical" evidence="6">
    <location>
        <begin position="131"/>
        <end position="153"/>
    </location>
</feature>
<dbReference type="InterPro" id="IPR043428">
    <property type="entry name" value="LivM-like"/>
</dbReference>
<evidence type="ECO:0000256" key="3">
    <source>
        <dbReference type="ARBA" id="ARBA00022692"/>
    </source>
</evidence>
<feature type="transmembrane region" description="Helical" evidence="6">
    <location>
        <begin position="178"/>
        <end position="195"/>
    </location>
</feature>
<evidence type="ECO:0000313" key="8">
    <source>
        <dbReference type="Proteomes" id="UP000438983"/>
    </source>
</evidence>
<dbReference type="PANTHER" id="PTHR30482">
    <property type="entry name" value="HIGH-AFFINITY BRANCHED-CHAIN AMINO ACID TRANSPORT SYSTEM PERMEASE"/>
    <property type="match status" value="1"/>
</dbReference>
<organism evidence="7 8">
    <name type="scientific">Stutzerimonas stutzeri</name>
    <name type="common">Pseudomonas stutzeri</name>
    <dbReference type="NCBI Taxonomy" id="316"/>
    <lineage>
        <taxon>Bacteria</taxon>
        <taxon>Pseudomonadati</taxon>
        <taxon>Pseudomonadota</taxon>
        <taxon>Gammaproteobacteria</taxon>
        <taxon>Pseudomonadales</taxon>
        <taxon>Pseudomonadaceae</taxon>
        <taxon>Stutzerimonas</taxon>
    </lineage>
</organism>
<gene>
    <name evidence="7" type="ORF">GQA94_15300</name>
</gene>
<dbReference type="Pfam" id="PF02653">
    <property type="entry name" value="BPD_transp_2"/>
    <property type="match status" value="1"/>
</dbReference>
<dbReference type="GO" id="GO:0015658">
    <property type="term" value="F:branched-chain amino acid transmembrane transporter activity"/>
    <property type="evidence" value="ECO:0007669"/>
    <property type="project" value="InterPro"/>
</dbReference>
<keyword evidence="3 6" id="KW-0812">Transmembrane</keyword>
<dbReference type="GO" id="GO:0005886">
    <property type="term" value="C:plasma membrane"/>
    <property type="evidence" value="ECO:0007669"/>
    <property type="project" value="UniProtKB-SubCell"/>
</dbReference>
<feature type="transmembrane region" description="Helical" evidence="6">
    <location>
        <begin position="54"/>
        <end position="75"/>
    </location>
</feature>
<name>A0A6I6LYC4_STUST</name>
<sequence>MSTQQSVPASPMSLRANAERERRRAALRRKYVFYMVLLGLALVAPMMIYPVFLMKLLCFALFACAFNLLLGYAGLLSFGHAAFFACGGYITGYMLSHYSGLSTELGILAGTLASTVLGLVFGLLAIRRQGIYFAMITLALAQMAFFVFVQAPFTGGENGMQGVPRGHLLGLFDMRNNMALYYFVLAVFVFGFAIIQRTIHSPYGQVLKAIRENEPRAISLGYNVDAHKLLAFVISAALTGLAGSTKTVVFQLASLTDAHWHMSGEVILMTLLGGVGTILGPIVGATVVVTLQSSLSNGPLGEWVHVILGVIFVLCVLLFRSGIVGWLERLIKRNFK</sequence>
<dbReference type="PANTHER" id="PTHR30482:SF17">
    <property type="entry name" value="ABC TRANSPORTER ATP-BINDING PROTEIN"/>
    <property type="match status" value="1"/>
</dbReference>
<dbReference type="RefSeq" id="WP_158188822.1">
    <property type="nucleotide sequence ID" value="NZ_CP046902.1"/>
</dbReference>
<keyword evidence="2" id="KW-1003">Cell membrane</keyword>
<evidence type="ECO:0000256" key="1">
    <source>
        <dbReference type="ARBA" id="ARBA00004429"/>
    </source>
</evidence>
<keyword evidence="4 6" id="KW-1133">Transmembrane helix</keyword>
<evidence type="ECO:0000256" key="2">
    <source>
        <dbReference type="ARBA" id="ARBA00022475"/>
    </source>
</evidence>
<accession>A0A6I6LYC4</accession>
<evidence type="ECO:0000256" key="6">
    <source>
        <dbReference type="SAM" id="Phobius"/>
    </source>
</evidence>